<evidence type="ECO:0000256" key="8">
    <source>
        <dbReference type="ARBA" id="ARBA00023065"/>
    </source>
</evidence>
<organism evidence="14 15">
    <name type="scientific">Photinus pyralis</name>
    <name type="common">Common eastern firefly</name>
    <name type="synonym">Lampyris pyralis</name>
    <dbReference type="NCBI Taxonomy" id="7054"/>
    <lineage>
        <taxon>Eukaryota</taxon>
        <taxon>Metazoa</taxon>
        <taxon>Ecdysozoa</taxon>
        <taxon>Arthropoda</taxon>
        <taxon>Hexapoda</taxon>
        <taxon>Insecta</taxon>
        <taxon>Pterygota</taxon>
        <taxon>Neoptera</taxon>
        <taxon>Endopterygota</taxon>
        <taxon>Coleoptera</taxon>
        <taxon>Polyphaga</taxon>
        <taxon>Elateriformia</taxon>
        <taxon>Elateroidea</taxon>
        <taxon>Lampyridae</taxon>
        <taxon>Lampyrinae</taxon>
        <taxon>Photinus</taxon>
    </lineage>
</organism>
<gene>
    <name evidence="14" type="ORF">PPYR_08479</name>
</gene>
<evidence type="ECO:0000256" key="9">
    <source>
        <dbReference type="ARBA" id="ARBA00023136"/>
    </source>
</evidence>
<dbReference type="Proteomes" id="UP000327044">
    <property type="component" value="Unassembled WGS sequence"/>
</dbReference>
<keyword evidence="11 12" id="KW-0407">Ion channel</keyword>
<keyword evidence="6 13" id="KW-1133">Transmembrane helix</keyword>
<dbReference type="PANTHER" id="PTHR11690">
    <property type="entry name" value="AMILORIDE-SENSITIVE SODIUM CHANNEL-RELATED"/>
    <property type="match status" value="1"/>
</dbReference>
<keyword evidence="10 12" id="KW-0739">Sodium transport</keyword>
<comment type="subcellular location">
    <subcellularLocation>
        <location evidence="1">Membrane</location>
        <topology evidence="1">Multi-pass membrane protein</topology>
    </subcellularLocation>
</comment>
<keyword evidence="3 12" id="KW-0813">Transport</keyword>
<dbReference type="Gene3D" id="1.10.287.820">
    <property type="entry name" value="Acid-sensing ion channel domain"/>
    <property type="match status" value="1"/>
</dbReference>
<dbReference type="GO" id="GO:0005886">
    <property type="term" value="C:plasma membrane"/>
    <property type="evidence" value="ECO:0007669"/>
    <property type="project" value="TreeGrafter"/>
</dbReference>
<comment type="similarity">
    <text evidence="2 12">Belongs to the amiloride-sensitive sodium channel (TC 1.A.6) family.</text>
</comment>
<evidence type="ECO:0000256" key="13">
    <source>
        <dbReference type="SAM" id="Phobius"/>
    </source>
</evidence>
<dbReference type="EMBL" id="VVIM01000006">
    <property type="protein sequence ID" value="KAB0797486.1"/>
    <property type="molecule type" value="Genomic_DNA"/>
</dbReference>
<accession>A0A5N4AJL5</accession>
<evidence type="ECO:0000256" key="7">
    <source>
        <dbReference type="ARBA" id="ARBA00023053"/>
    </source>
</evidence>
<evidence type="ECO:0008006" key="16">
    <source>
        <dbReference type="Google" id="ProtNLM"/>
    </source>
</evidence>
<name>A0A5N4AJL5_PHOPY</name>
<dbReference type="InterPro" id="IPR001873">
    <property type="entry name" value="ENaC"/>
</dbReference>
<evidence type="ECO:0000256" key="1">
    <source>
        <dbReference type="ARBA" id="ARBA00004141"/>
    </source>
</evidence>
<evidence type="ECO:0000313" key="14">
    <source>
        <dbReference type="EMBL" id="KAB0797486.1"/>
    </source>
</evidence>
<keyword evidence="4 12" id="KW-0894">Sodium channel</keyword>
<protein>
    <recommendedName>
        <fullName evidence="16">Sodium channel protein Nach</fullName>
    </recommendedName>
</protein>
<evidence type="ECO:0000256" key="3">
    <source>
        <dbReference type="ARBA" id="ARBA00022448"/>
    </source>
</evidence>
<dbReference type="AlphaFoldDB" id="A0A5N4AJL5"/>
<evidence type="ECO:0000256" key="5">
    <source>
        <dbReference type="ARBA" id="ARBA00022692"/>
    </source>
</evidence>
<keyword evidence="9 13" id="KW-0472">Membrane</keyword>
<evidence type="ECO:0000256" key="10">
    <source>
        <dbReference type="ARBA" id="ARBA00023201"/>
    </source>
</evidence>
<evidence type="ECO:0000313" key="15">
    <source>
        <dbReference type="Proteomes" id="UP000327044"/>
    </source>
</evidence>
<keyword evidence="7" id="KW-0915">Sodium</keyword>
<feature type="transmembrane region" description="Helical" evidence="13">
    <location>
        <begin position="230"/>
        <end position="247"/>
    </location>
</feature>
<evidence type="ECO:0000256" key="2">
    <source>
        <dbReference type="ARBA" id="ARBA00007193"/>
    </source>
</evidence>
<dbReference type="Gene3D" id="1.10.287.770">
    <property type="entry name" value="YojJ-like"/>
    <property type="match status" value="1"/>
</dbReference>
<evidence type="ECO:0000256" key="6">
    <source>
        <dbReference type="ARBA" id="ARBA00022989"/>
    </source>
</evidence>
<dbReference type="GO" id="GO:0015280">
    <property type="term" value="F:ligand-gated sodium channel activity"/>
    <property type="evidence" value="ECO:0007669"/>
    <property type="project" value="TreeGrafter"/>
</dbReference>
<keyword evidence="15" id="KW-1185">Reference proteome</keyword>
<dbReference type="Pfam" id="PF00858">
    <property type="entry name" value="ASC"/>
    <property type="match status" value="1"/>
</dbReference>
<keyword evidence="5 12" id="KW-0812">Transmembrane</keyword>
<keyword evidence="8 12" id="KW-0406">Ion transport</keyword>
<dbReference type="PANTHER" id="PTHR11690:SF240">
    <property type="entry name" value="PICKPOCKET 25-RELATED"/>
    <property type="match status" value="1"/>
</dbReference>
<sequence>MLRYWLNNTLELVPTPPALMVNPSISKPAAILMELTAGYKIFFHGYNELPDYYSTPINIPAATASKFQLTLSDLSTSPEVKDLQVSQRHCRLTSEGNLQYTPVYSHHLCFMECRMKVYLRVCNCTPYYFRRLGPDPICNPAGMNCLFKNLEEIEALGISSCHGCDTNCDEYVFTIDSVETTDWFLGTNVEWDLIKYPEIRYKRSLIFSGSNLIVQFGGATGLLLGASVLSLAEIVFFVTLRFCWCVFGKRQVD</sequence>
<reference evidence="14 15" key="1">
    <citation type="journal article" date="2018" name="Elife">
        <title>Firefly genomes illuminate parallel origins of bioluminescence in beetles.</title>
        <authorList>
            <person name="Fallon T.R."/>
            <person name="Lower S.E."/>
            <person name="Chang C.H."/>
            <person name="Bessho-Uehara M."/>
            <person name="Martin G.J."/>
            <person name="Bewick A.J."/>
            <person name="Behringer M."/>
            <person name="Debat H.J."/>
            <person name="Wong I."/>
            <person name="Day J.C."/>
            <person name="Suvorov A."/>
            <person name="Silva C.J."/>
            <person name="Stanger-Hall K.F."/>
            <person name="Hall D.W."/>
            <person name="Schmitz R.J."/>
            <person name="Nelson D.R."/>
            <person name="Lewis S.M."/>
            <person name="Shigenobu S."/>
            <person name="Bybee S.M."/>
            <person name="Larracuente A.M."/>
            <person name="Oba Y."/>
            <person name="Weng J.K."/>
        </authorList>
    </citation>
    <scope>NUCLEOTIDE SEQUENCE [LARGE SCALE GENOMIC DNA]</scope>
    <source>
        <strain evidence="14">1611_PpyrPB1</strain>
        <tissue evidence="14">Whole body</tissue>
    </source>
</reference>
<evidence type="ECO:0000256" key="11">
    <source>
        <dbReference type="ARBA" id="ARBA00023303"/>
    </source>
</evidence>
<proteinExistence type="inferred from homology"/>
<dbReference type="InParanoid" id="A0A5N4AJL5"/>
<evidence type="ECO:0000256" key="4">
    <source>
        <dbReference type="ARBA" id="ARBA00022461"/>
    </source>
</evidence>
<evidence type="ECO:0000256" key="12">
    <source>
        <dbReference type="RuleBase" id="RU000679"/>
    </source>
</evidence>
<comment type="caution">
    <text evidence="14">The sequence shown here is derived from an EMBL/GenBank/DDBJ whole genome shotgun (WGS) entry which is preliminary data.</text>
</comment>